<evidence type="ECO:0000313" key="5">
    <source>
        <dbReference type="Proteomes" id="UP001245370"/>
    </source>
</evidence>
<reference evidence="3 5" key="2">
    <citation type="submission" date="2023-07" db="EMBL/GenBank/DDBJ databases">
        <title>Genomic Encyclopedia of Type Strains, Phase IV (KMG-IV): sequencing the most valuable type-strain genomes for metagenomic binning, comparative biology and taxonomic classification.</title>
        <authorList>
            <person name="Goeker M."/>
        </authorList>
    </citation>
    <scope>NUCLEOTIDE SEQUENCE [LARGE SCALE GENOMIC DNA]</scope>
    <source>
        <strain evidence="3 5">DSM 338</strain>
    </source>
</reference>
<dbReference type="RefSeq" id="WP_237355403.1">
    <property type="nucleotide sequence ID" value="NZ_BSDO01000009.1"/>
</dbReference>
<dbReference type="Proteomes" id="UP001245370">
    <property type="component" value="Unassembled WGS sequence"/>
</dbReference>
<dbReference type="GeneID" id="95765322"/>
<keyword evidence="1" id="KW-0472">Membrane</keyword>
<feature type="transmembrane region" description="Helical" evidence="1">
    <location>
        <begin position="6"/>
        <end position="28"/>
    </location>
</feature>
<keyword evidence="5" id="KW-1185">Reference proteome</keyword>
<dbReference type="AlphaFoldDB" id="A0A9W6CVZ0"/>
<sequence>MEAWQVAILVFLALECGALFGMGSQRWLKAHHLSKDTQEAVKLGVGMVAAMASLILGLMTASVKGNFDTTGKDVQQYATLLTILDATLQHYGPAARPARDALRVYTVHAMNETWPAADSAPVMVASFDSEQKLERVGHEIRILEPSGPEQTDLKAEALDRFKSLNALRWTLIAEAVTEIPPVFIVVLIVWLTLIFASFGLFSPINLVSLIVFPLCSLSLAGAIFLILEMSSPFDGVIMVGPEAIQRSLEHMKLP</sequence>
<evidence type="ECO:0000313" key="2">
    <source>
        <dbReference type="EMBL" id="GLI24878.1"/>
    </source>
</evidence>
<comment type="caution">
    <text evidence="2">The sequence shown here is derived from an EMBL/GenBank/DDBJ whole genome shotgun (WGS) entry which is preliminary data.</text>
</comment>
<protein>
    <recommendedName>
        <fullName evidence="6">DUF4239 domain-containing protein</fullName>
    </recommendedName>
</protein>
<feature type="transmembrane region" description="Helical" evidence="1">
    <location>
        <begin position="40"/>
        <end position="63"/>
    </location>
</feature>
<accession>A0A9W6CVZ0</accession>
<proteinExistence type="predicted"/>
<dbReference type="Pfam" id="PF14023">
    <property type="entry name" value="Bestrophin-like"/>
    <property type="match status" value="1"/>
</dbReference>
<evidence type="ECO:0008006" key="6">
    <source>
        <dbReference type="Google" id="ProtNLM"/>
    </source>
</evidence>
<feature type="transmembrane region" description="Helical" evidence="1">
    <location>
        <begin position="206"/>
        <end position="227"/>
    </location>
</feature>
<dbReference type="EMBL" id="JAVDPY010000010">
    <property type="protein sequence ID" value="MDR6336096.1"/>
    <property type="molecule type" value="Genomic_DNA"/>
</dbReference>
<evidence type="ECO:0000313" key="4">
    <source>
        <dbReference type="Proteomes" id="UP001144397"/>
    </source>
</evidence>
<evidence type="ECO:0000256" key="1">
    <source>
        <dbReference type="SAM" id="Phobius"/>
    </source>
</evidence>
<evidence type="ECO:0000313" key="3">
    <source>
        <dbReference type="EMBL" id="MDR6336096.1"/>
    </source>
</evidence>
<name>A0A9W6CVZ0_XANFL</name>
<keyword evidence="1" id="KW-0812">Transmembrane</keyword>
<dbReference type="EMBL" id="BSDO01000009">
    <property type="protein sequence ID" value="GLI24878.1"/>
    <property type="molecule type" value="Genomic_DNA"/>
</dbReference>
<reference evidence="2" key="1">
    <citation type="submission" date="2022-12" db="EMBL/GenBank/DDBJ databases">
        <title>Reference genome sequencing for broad-spectrum identification of bacterial and archaeal isolates by mass spectrometry.</title>
        <authorList>
            <person name="Sekiguchi Y."/>
            <person name="Tourlousse D.M."/>
        </authorList>
    </citation>
    <scope>NUCLEOTIDE SEQUENCE</scope>
    <source>
        <strain evidence="2">301</strain>
    </source>
</reference>
<gene>
    <name evidence="3" type="ORF">GGQ86_004594</name>
    <name evidence="2" type="ORF">XFLAVUS301_45520</name>
</gene>
<feature type="transmembrane region" description="Helical" evidence="1">
    <location>
        <begin position="179"/>
        <end position="201"/>
    </location>
</feature>
<keyword evidence="1" id="KW-1133">Transmembrane helix</keyword>
<dbReference type="Proteomes" id="UP001144397">
    <property type="component" value="Unassembled WGS sequence"/>
</dbReference>
<dbReference type="InterPro" id="IPR025333">
    <property type="entry name" value="DUF4239"/>
</dbReference>
<organism evidence="2 4">
    <name type="scientific">Xanthobacter flavus</name>
    <dbReference type="NCBI Taxonomy" id="281"/>
    <lineage>
        <taxon>Bacteria</taxon>
        <taxon>Pseudomonadati</taxon>
        <taxon>Pseudomonadota</taxon>
        <taxon>Alphaproteobacteria</taxon>
        <taxon>Hyphomicrobiales</taxon>
        <taxon>Xanthobacteraceae</taxon>
        <taxon>Xanthobacter</taxon>
    </lineage>
</organism>